<dbReference type="STRING" id="81824.A9V9B7"/>
<dbReference type="GeneID" id="5894601"/>
<dbReference type="EMBL" id="CH991570">
    <property type="protein sequence ID" value="EDQ85832.1"/>
    <property type="molecule type" value="Genomic_DNA"/>
</dbReference>
<feature type="region of interest" description="Disordered" evidence="2">
    <location>
        <begin position="269"/>
        <end position="324"/>
    </location>
</feature>
<feature type="compositionally biased region" description="Low complexity" evidence="2">
    <location>
        <begin position="23"/>
        <end position="36"/>
    </location>
</feature>
<evidence type="ECO:0000313" key="4">
    <source>
        <dbReference type="Proteomes" id="UP000001357"/>
    </source>
</evidence>
<dbReference type="AlphaFoldDB" id="A9V9B7"/>
<dbReference type="KEGG" id="mbr:MONBRDRAFT_34073"/>
<protein>
    <recommendedName>
        <fullName evidence="5">C2 domain-containing protein</fullName>
    </recommendedName>
</protein>
<feature type="compositionally biased region" description="Low complexity" evidence="2">
    <location>
        <begin position="500"/>
        <end position="511"/>
    </location>
</feature>
<feature type="compositionally biased region" description="Polar residues" evidence="2">
    <location>
        <begin position="50"/>
        <end position="79"/>
    </location>
</feature>
<evidence type="ECO:0000256" key="2">
    <source>
        <dbReference type="SAM" id="MobiDB-lite"/>
    </source>
</evidence>
<dbReference type="Proteomes" id="UP000001357">
    <property type="component" value="Unassembled WGS sequence"/>
</dbReference>
<dbReference type="InParanoid" id="A9V9B7"/>
<gene>
    <name evidence="3" type="ORF">MONBRDRAFT_34073</name>
</gene>
<evidence type="ECO:0000256" key="1">
    <source>
        <dbReference type="SAM" id="Coils"/>
    </source>
</evidence>
<evidence type="ECO:0000313" key="3">
    <source>
        <dbReference type="EMBL" id="EDQ85832.1"/>
    </source>
</evidence>
<feature type="region of interest" description="Disordered" evidence="2">
    <location>
        <begin position="153"/>
        <end position="174"/>
    </location>
</feature>
<keyword evidence="4" id="KW-1185">Reference proteome</keyword>
<dbReference type="RefSeq" id="XP_001749311.1">
    <property type="nucleotide sequence ID" value="XM_001749259.1"/>
</dbReference>
<accession>A9V9B7</accession>
<dbReference type="PANTHER" id="PTHR33820:SF2">
    <property type="entry name" value="COILED-COIL DOMAIN-CONTAINING PROTEIN 17"/>
    <property type="match status" value="1"/>
</dbReference>
<feature type="compositionally biased region" description="Polar residues" evidence="2">
    <location>
        <begin position="466"/>
        <end position="484"/>
    </location>
</feature>
<evidence type="ECO:0008006" key="5">
    <source>
        <dbReference type="Google" id="ProtNLM"/>
    </source>
</evidence>
<feature type="compositionally biased region" description="Low complexity" evidence="2">
    <location>
        <begin position="209"/>
        <end position="227"/>
    </location>
</feature>
<feature type="region of interest" description="Disordered" evidence="2">
    <location>
        <begin position="459"/>
        <end position="511"/>
    </location>
</feature>
<feature type="region of interest" description="Disordered" evidence="2">
    <location>
        <begin position="1"/>
        <end position="108"/>
    </location>
</feature>
<dbReference type="PANTHER" id="PTHR33820">
    <property type="entry name" value="COILED-COIL DOMAIN-CONTAINING PROTEIN 17"/>
    <property type="match status" value="1"/>
</dbReference>
<proteinExistence type="predicted"/>
<dbReference type="InterPro" id="IPR038800">
    <property type="entry name" value="CCDC17"/>
</dbReference>
<dbReference type="eggNOG" id="ENOG502QR6M">
    <property type="taxonomic scope" value="Eukaryota"/>
</dbReference>
<keyword evidence="1" id="KW-0175">Coiled coil</keyword>
<feature type="region of interest" description="Disordered" evidence="2">
    <location>
        <begin position="208"/>
        <end position="232"/>
    </location>
</feature>
<feature type="coiled-coil region" evidence="1">
    <location>
        <begin position="232"/>
        <end position="268"/>
    </location>
</feature>
<sequence>MPPLGTLVPPPSQCNQQREALESRLSAARAQAAQSRQRIDQAFGARTGSPARSRQASRPTSQATTVPSTQTHSRPNSHLRQAEARSTLESASWPNLPPHFTQPQPYAPQPQTAAFLQADLRAWREHYNASDRADPGVLRHLAEIEQQLQHLTSAPPGASPYVNPAPTSNPYFPSRPLPPPLPLVQDPYYSVALRDAIRTELQTALTSLQPPQASTAAAPEARPASATVDPDAVNHIRRVQELQRQLETLEYENKLRRLQQEFAQLDANSCTSDTMPAPRILRQPLLSLTPRVHPKTTDQRTAPREPTPPSTPIEQDPDVLSSEPYSSSQGFVVYFDRTDLLPSHLASCKLRYQLINDGKSESAMQYCVTKTTNVDSRHAAFLFEPVCSETTFCSCFGKLDNDARPPNTSSQSNFCLSSPTSSEAPRASLLSAADSLMGENITSNKPHSARPFSQLEALPERRDSATHQNAEATGSRRGSATRSIALSEASEPTALEDTLPNASPAASNPATNTITRKRAAFVDPEKLETVAGGAVRLDFVISGLRDLALEPDDQLKLAVYGATADTSEGNDYCVEMGDEACWKSEGLDGRDPLEWPLHATPAKPFAFLQDNGQFDNRLGKLSLVLNKQRARIQTAQGDGGPRGGDALALESGGENLSAHVRSATDEDVMKLPPGSFVAVSPTNGMPYQPERGIDIYVDGARFLPNNVTISKVVGRIFNARKEKEGPMINTNLDLDSDMLNPRYNYRLELRSEELAPTSTLVLRIYAIDELSQDLSIVGYSVHHLFVDPRTGAQPESDDLVEYNLNEGGFQLRLHTKLPGQATITANMLNDVPPLPCASLLLRIRRPPADDQGLPLSQIHVPPEEVRRVRHHLDLAKGKDVRELESDKARESFIRNRLKRASSATPQPLAFSRLAPYSPSIGALLIVERARHLPKRKMPVVVASLLPPGNLYLDNIGANQDEDDGAKRKAERKATIKAETRVSTAAESTLRNPIFAGTELYFAPATLLDNHLLVLDIKSADTKADAVHPIGFAFLRLSSGQSHVNFGHFDLPIYQGTPTALILSKVAEHLDDLQHLHQVPAFNKLIKPMDHAYVTVSLLDPRLDPDLLPSTPESLLPESSRTKAYAMTSKSKPLTTLQPTTFTRWAAYESAVGSLLRAYIAAGTTATTMMHSP</sequence>
<reference evidence="3 4" key="1">
    <citation type="journal article" date="2008" name="Nature">
        <title>The genome of the choanoflagellate Monosiga brevicollis and the origin of metazoans.</title>
        <authorList>
            <consortium name="JGI Sequencing"/>
            <person name="King N."/>
            <person name="Westbrook M.J."/>
            <person name="Young S.L."/>
            <person name="Kuo A."/>
            <person name="Abedin M."/>
            <person name="Chapman J."/>
            <person name="Fairclough S."/>
            <person name="Hellsten U."/>
            <person name="Isogai Y."/>
            <person name="Letunic I."/>
            <person name="Marr M."/>
            <person name="Pincus D."/>
            <person name="Putnam N."/>
            <person name="Rokas A."/>
            <person name="Wright K.J."/>
            <person name="Zuzow R."/>
            <person name="Dirks W."/>
            <person name="Good M."/>
            <person name="Goodstein D."/>
            <person name="Lemons D."/>
            <person name="Li W."/>
            <person name="Lyons J.B."/>
            <person name="Morris A."/>
            <person name="Nichols S."/>
            <person name="Richter D.J."/>
            <person name="Salamov A."/>
            <person name="Bork P."/>
            <person name="Lim W.A."/>
            <person name="Manning G."/>
            <person name="Miller W.T."/>
            <person name="McGinnis W."/>
            <person name="Shapiro H."/>
            <person name="Tjian R."/>
            <person name="Grigoriev I.V."/>
            <person name="Rokhsar D."/>
        </authorList>
    </citation>
    <scope>NUCLEOTIDE SEQUENCE [LARGE SCALE GENOMIC DNA]</scope>
    <source>
        <strain evidence="4">MX1 / ATCC 50154</strain>
    </source>
</reference>
<name>A9V9B7_MONBE</name>
<organism evidence="3 4">
    <name type="scientific">Monosiga brevicollis</name>
    <name type="common">Choanoflagellate</name>
    <dbReference type="NCBI Taxonomy" id="81824"/>
    <lineage>
        <taxon>Eukaryota</taxon>
        <taxon>Choanoflagellata</taxon>
        <taxon>Craspedida</taxon>
        <taxon>Salpingoecidae</taxon>
        <taxon>Monosiga</taxon>
    </lineage>
</organism>
<feature type="compositionally biased region" description="Pro residues" evidence="2">
    <location>
        <begin position="1"/>
        <end position="12"/>
    </location>
</feature>